<proteinExistence type="predicted"/>
<evidence type="ECO:0000259" key="2">
    <source>
        <dbReference type="Pfam" id="PF13239"/>
    </source>
</evidence>
<dbReference type="Pfam" id="PF13239">
    <property type="entry name" value="2TM"/>
    <property type="match status" value="1"/>
</dbReference>
<evidence type="ECO:0000313" key="3">
    <source>
        <dbReference type="EMBL" id="GGD93150.1"/>
    </source>
</evidence>
<evidence type="ECO:0000313" key="4">
    <source>
        <dbReference type="Proteomes" id="UP000652231"/>
    </source>
</evidence>
<keyword evidence="1" id="KW-0812">Transmembrane</keyword>
<dbReference type="Proteomes" id="UP000652231">
    <property type="component" value="Unassembled WGS sequence"/>
</dbReference>
<feature type="domain" description="2TM" evidence="2">
    <location>
        <begin position="13"/>
        <end position="95"/>
    </location>
</feature>
<sequence length="106" mass="12730">MERNYHEEELYKMAQTKMKEIKGFYIHLLVYVLVNLFIFVVSSDLFTQGFGTIEFGNFALPFFWGIGVFAHWASVFGPNLFLGKKWEERKINEILEKEKKQRKQWE</sequence>
<reference evidence="3" key="2">
    <citation type="submission" date="2020-09" db="EMBL/GenBank/DDBJ databases">
        <authorList>
            <person name="Sun Q."/>
            <person name="Zhou Y."/>
        </authorList>
    </citation>
    <scope>NUCLEOTIDE SEQUENCE</scope>
    <source>
        <strain evidence="3">CGMCC 1.12924</strain>
    </source>
</reference>
<reference evidence="3" key="1">
    <citation type="journal article" date="2014" name="Int. J. Syst. Evol. Microbiol.">
        <title>Complete genome sequence of Corynebacterium casei LMG S-19264T (=DSM 44701T), isolated from a smear-ripened cheese.</title>
        <authorList>
            <consortium name="US DOE Joint Genome Institute (JGI-PGF)"/>
            <person name="Walter F."/>
            <person name="Albersmeier A."/>
            <person name="Kalinowski J."/>
            <person name="Ruckert C."/>
        </authorList>
    </citation>
    <scope>NUCLEOTIDE SEQUENCE</scope>
    <source>
        <strain evidence="3">CGMCC 1.12924</strain>
    </source>
</reference>
<feature type="transmembrane region" description="Helical" evidence="1">
    <location>
        <begin position="62"/>
        <end position="82"/>
    </location>
</feature>
<dbReference type="AlphaFoldDB" id="A0A8J2VAP1"/>
<comment type="caution">
    <text evidence="3">The sequence shown here is derived from an EMBL/GenBank/DDBJ whole genome shotgun (WGS) entry which is preliminary data.</text>
</comment>
<evidence type="ECO:0000256" key="1">
    <source>
        <dbReference type="SAM" id="Phobius"/>
    </source>
</evidence>
<accession>A0A8J2VAP1</accession>
<organism evidence="3 4">
    <name type="scientific">Planktosalinus lacus</name>
    <dbReference type="NCBI Taxonomy" id="1526573"/>
    <lineage>
        <taxon>Bacteria</taxon>
        <taxon>Pseudomonadati</taxon>
        <taxon>Bacteroidota</taxon>
        <taxon>Flavobacteriia</taxon>
        <taxon>Flavobacteriales</taxon>
        <taxon>Flavobacteriaceae</taxon>
        <taxon>Planktosalinus</taxon>
    </lineage>
</organism>
<gene>
    <name evidence="3" type="ORF">GCM10011312_16130</name>
</gene>
<keyword evidence="1" id="KW-0472">Membrane</keyword>
<dbReference type="EMBL" id="BMGK01000006">
    <property type="protein sequence ID" value="GGD93150.1"/>
    <property type="molecule type" value="Genomic_DNA"/>
</dbReference>
<keyword evidence="4" id="KW-1185">Reference proteome</keyword>
<protein>
    <recommendedName>
        <fullName evidence="2">2TM domain-containing protein</fullName>
    </recommendedName>
</protein>
<dbReference type="RefSeq" id="WP_188441368.1">
    <property type="nucleotide sequence ID" value="NZ_BMGK01000006.1"/>
</dbReference>
<dbReference type="InterPro" id="IPR025698">
    <property type="entry name" value="2TM_dom"/>
</dbReference>
<name>A0A8J2VAP1_9FLAO</name>
<feature type="transmembrane region" description="Helical" evidence="1">
    <location>
        <begin position="21"/>
        <end position="42"/>
    </location>
</feature>
<keyword evidence="1" id="KW-1133">Transmembrane helix</keyword>